<reference evidence="1" key="2">
    <citation type="journal article" date="2020" name="Nat. Commun.">
        <title>Large-scale genome sequencing of mycorrhizal fungi provides insights into the early evolution of symbiotic traits.</title>
        <authorList>
            <person name="Miyauchi S."/>
            <person name="Kiss E."/>
            <person name="Kuo A."/>
            <person name="Drula E."/>
            <person name="Kohler A."/>
            <person name="Sanchez-Garcia M."/>
            <person name="Morin E."/>
            <person name="Andreopoulos B."/>
            <person name="Barry K.W."/>
            <person name="Bonito G."/>
            <person name="Buee M."/>
            <person name="Carver A."/>
            <person name="Chen C."/>
            <person name="Cichocki N."/>
            <person name="Clum A."/>
            <person name="Culley D."/>
            <person name="Crous P.W."/>
            <person name="Fauchery L."/>
            <person name="Girlanda M."/>
            <person name="Hayes R.D."/>
            <person name="Keri Z."/>
            <person name="LaButti K."/>
            <person name="Lipzen A."/>
            <person name="Lombard V."/>
            <person name="Magnuson J."/>
            <person name="Maillard F."/>
            <person name="Murat C."/>
            <person name="Nolan M."/>
            <person name="Ohm R.A."/>
            <person name="Pangilinan J."/>
            <person name="Pereira M.F."/>
            <person name="Perotto S."/>
            <person name="Peter M."/>
            <person name="Pfister S."/>
            <person name="Riley R."/>
            <person name="Sitrit Y."/>
            <person name="Stielow J.B."/>
            <person name="Szollosi G."/>
            <person name="Zifcakova L."/>
            <person name="Stursova M."/>
            <person name="Spatafora J.W."/>
            <person name="Tedersoo L."/>
            <person name="Vaario L.M."/>
            <person name="Yamada A."/>
            <person name="Yan M."/>
            <person name="Wang P."/>
            <person name="Xu J."/>
            <person name="Bruns T."/>
            <person name="Baldrian P."/>
            <person name="Vilgalys R."/>
            <person name="Dunand C."/>
            <person name="Henrissat B."/>
            <person name="Grigoriev I.V."/>
            <person name="Hibbett D."/>
            <person name="Nagy L.G."/>
            <person name="Martin F.M."/>
        </authorList>
    </citation>
    <scope>NUCLEOTIDE SEQUENCE</scope>
    <source>
        <strain evidence="1">P2</strain>
    </source>
</reference>
<reference evidence="1" key="1">
    <citation type="submission" date="2019-10" db="EMBL/GenBank/DDBJ databases">
        <authorList>
            <consortium name="DOE Joint Genome Institute"/>
            <person name="Kuo A."/>
            <person name="Miyauchi S."/>
            <person name="Kiss E."/>
            <person name="Drula E."/>
            <person name="Kohler A."/>
            <person name="Sanchez-Garcia M."/>
            <person name="Andreopoulos B."/>
            <person name="Barry K.W."/>
            <person name="Bonito G."/>
            <person name="Buee M."/>
            <person name="Carver A."/>
            <person name="Chen C."/>
            <person name="Cichocki N."/>
            <person name="Clum A."/>
            <person name="Culley D."/>
            <person name="Crous P.W."/>
            <person name="Fauchery L."/>
            <person name="Girlanda M."/>
            <person name="Hayes R."/>
            <person name="Keri Z."/>
            <person name="Labutti K."/>
            <person name="Lipzen A."/>
            <person name="Lombard V."/>
            <person name="Magnuson J."/>
            <person name="Maillard F."/>
            <person name="Morin E."/>
            <person name="Murat C."/>
            <person name="Nolan M."/>
            <person name="Ohm R."/>
            <person name="Pangilinan J."/>
            <person name="Pereira M."/>
            <person name="Perotto S."/>
            <person name="Peter M."/>
            <person name="Riley R."/>
            <person name="Sitrit Y."/>
            <person name="Stielow B."/>
            <person name="Szollosi G."/>
            <person name="Zifcakova L."/>
            <person name="Stursova M."/>
            <person name="Spatafora J.W."/>
            <person name="Tedersoo L."/>
            <person name="Vaario L.-M."/>
            <person name="Yamada A."/>
            <person name="Yan M."/>
            <person name="Wang P."/>
            <person name="Xu J."/>
            <person name="Bruns T."/>
            <person name="Baldrian P."/>
            <person name="Vilgalys R."/>
            <person name="Henrissat B."/>
            <person name="Grigoriev I.V."/>
            <person name="Hibbett D."/>
            <person name="Nagy L.G."/>
            <person name="Martin F.M."/>
        </authorList>
    </citation>
    <scope>NUCLEOTIDE SEQUENCE</scope>
    <source>
        <strain evidence="1">P2</strain>
    </source>
</reference>
<protein>
    <submittedName>
        <fullName evidence="1">Uncharacterized protein</fullName>
    </submittedName>
</protein>
<gene>
    <name evidence="1" type="ORF">BDM02DRAFT_604779</name>
</gene>
<evidence type="ECO:0000313" key="2">
    <source>
        <dbReference type="Proteomes" id="UP000886501"/>
    </source>
</evidence>
<comment type="caution">
    <text evidence="1">The sequence shown here is derived from an EMBL/GenBank/DDBJ whole genome shotgun (WGS) entry which is preliminary data.</text>
</comment>
<sequence>MSCYSSCCYMEPRFRCAGTKLDTSNVRRTVLRLGRLSIYIPLISCFTPQITPMATRLPMPALTAFVACRSARCIPLNIPHRSPITLRTIFCAPSETVYHTRFHTQFCSLQSSISRHIFSFFRFRSGFSGLAWVETCIIRKRRQVLRLYTG</sequence>
<dbReference type="Proteomes" id="UP000886501">
    <property type="component" value="Unassembled WGS sequence"/>
</dbReference>
<dbReference type="EMBL" id="MU118097">
    <property type="protein sequence ID" value="KAF9645271.1"/>
    <property type="molecule type" value="Genomic_DNA"/>
</dbReference>
<name>A0ACB6Z7Z9_THEGA</name>
<accession>A0ACB6Z7Z9</accession>
<keyword evidence="2" id="KW-1185">Reference proteome</keyword>
<proteinExistence type="predicted"/>
<evidence type="ECO:0000313" key="1">
    <source>
        <dbReference type="EMBL" id="KAF9645271.1"/>
    </source>
</evidence>
<organism evidence="1 2">
    <name type="scientific">Thelephora ganbajun</name>
    <name type="common">Ganba fungus</name>
    <dbReference type="NCBI Taxonomy" id="370292"/>
    <lineage>
        <taxon>Eukaryota</taxon>
        <taxon>Fungi</taxon>
        <taxon>Dikarya</taxon>
        <taxon>Basidiomycota</taxon>
        <taxon>Agaricomycotina</taxon>
        <taxon>Agaricomycetes</taxon>
        <taxon>Thelephorales</taxon>
        <taxon>Thelephoraceae</taxon>
        <taxon>Thelephora</taxon>
    </lineage>
</organism>